<sequence length="194" mass="21986">MRIFPTSEQCLLSRLVVETDKENLDMLKISSHEEEIKEEPAPSFDNVFDRLKSECEISKKEDSFDFFQTNGYLKKDTTTPSSSTNCWNGDTSNCYIPDNIDALDTSTNKDVDDVNNRYDDWFLGPNTNNQTTTNGDSSNKYSDIFNSSTNSKDVEHQFNDLFNSNTNSNSGDISSNHLSEFFQSTTTTTTSVKH</sequence>
<organism evidence="1 2">
    <name type="scientific">Megaselia scalaris</name>
    <name type="common">Humpbacked fly</name>
    <name type="synonym">Phora scalaris</name>
    <dbReference type="NCBI Taxonomy" id="36166"/>
    <lineage>
        <taxon>Eukaryota</taxon>
        <taxon>Metazoa</taxon>
        <taxon>Ecdysozoa</taxon>
        <taxon>Arthropoda</taxon>
        <taxon>Hexapoda</taxon>
        <taxon>Insecta</taxon>
        <taxon>Pterygota</taxon>
        <taxon>Neoptera</taxon>
        <taxon>Endopterygota</taxon>
        <taxon>Diptera</taxon>
        <taxon>Brachycera</taxon>
        <taxon>Muscomorpha</taxon>
        <taxon>Platypezoidea</taxon>
        <taxon>Phoridae</taxon>
        <taxon>Megaseliini</taxon>
        <taxon>Megaselia</taxon>
    </lineage>
</organism>
<accession>T1GES8</accession>
<name>T1GES8_MEGSC</name>
<dbReference type="EnsemblMetazoa" id="MESCA001849-RA">
    <property type="protein sequence ID" value="MESCA001849-PA"/>
    <property type="gene ID" value="MESCA001849"/>
</dbReference>
<dbReference type="HOGENOM" id="CLU_1405730_0_0_1"/>
<evidence type="ECO:0000313" key="2">
    <source>
        <dbReference type="Proteomes" id="UP000015102"/>
    </source>
</evidence>
<evidence type="ECO:0000313" key="1">
    <source>
        <dbReference type="EnsemblMetazoa" id="MESCA001849-PA"/>
    </source>
</evidence>
<protein>
    <submittedName>
        <fullName evidence="1">Uncharacterized protein</fullName>
    </submittedName>
</protein>
<dbReference type="Proteomes" id="UP000015102">
    <property type="component" value="Unassembled WGS sequence"/>
</dbReference>
<proteinExistence type="predicted"/>
<dbReference type="AlphaFoldDB" id="T1GES8"/>
<dbReference type="EMBL" id="CAQQ02069749">
    <property type="status" value="NOT_ANNOTATED_CDS"/>
    <property type="molecule type" value="Genomic_DNA"/>
</dbReference>
<reference evidence="1" key="2">
    <citation type="submission" date="2015-06" db="UniProtKB">
        <authorList>
            <consortium name="EnsemblMetazoa"/>
        </authorList>
    </citation>
    <scope>IDENTIFICATION</scope>
</reference>
<keyword evidence="2" id="KW-1185">Reference proteome</keyword>
<reference evidence="2" key="1">
    <citation type="submission" date="2013-02" db="EMBL/GenBank/DDBJ databases">
        <authorList>
            <person name="Hughes D."/>
        </authorList>
    </citation>
    <scope>NUCLEOTIDE SEQUENCE</scope>
    <source>
        <strain>Durham</strain>
        <strain evidence="2">NC isolate 2 -- Noor lab</strain>
    </source>
</reference>